<dbReference type="EMBL" id="CAADEW010000070">
    <property type="protein sequence ID" value="VFJ57327.1"/>
    <property type="molecule type" value="Genomic_DNA"/>
</dbReference>
<dbReference type="InterPro" id="IPR025587">
    <property type="entry name" value="DUF4351"/>
</dbReference>
<evidence type="ECO:0000259" key="2">
    <source>
        <dbReference type="Pfam" id="PF14261"/>
    </source>
</evidence>
<organism evidence="3">
    <name type="scientific">Candidatus Kentrum sp. FW</name>
    <dbReference type="NCBI Taxonomy" id="2126338"/>
    <lineage>
        <taxon>Bacteria</taxon>
        <taxon>Pseudomonadati</taxon>
        <taxon>Pseudomonadota</taxon>
        <taxon>Gammaproteobacteria</taxon>
        <taxon>Candidatus Kentrum</taxon>
    </lineage>
</organism>
<dbReference type="PANTHER" id="PTHR34611:SF2">
    <property type="entry name" value="INACTIVE RECOMBINATION-PROMOTING NUCLEASE-LIKE PROTEIN RPNE-RELATED"/>
    <property type="match status" value="1"/>
</dbReference>
<feature type="domain" description="Transposase (putative) YhgA-like" evidence="1">
    <location>
        <begin position="7"/>
        <end position="202"/>
    </location>
</feature>
<name>A0A450STD0_9GAMM</name>
<dbReference type="GO" id="GO:0006310">
    <property type="term" value="P:DNA recombination"/>
    <property type="evidence" value="ECO:0007669"/>
    <property type="project" value="TreeGrafter"/>
</dbReference>
<protein>
    <recommendedName>
        <fullName evidence="4">Transposase (putative) YhgA-like domain-containing protein</fullName>
    </recommendedName>
</protein>
<dbReference type="PANTHER" id="PTHR34611">
    <property type="match status" value="1"/>
</dbReference>
<evidence type="ECO:0000313" key="3">
    <source>
        <dbReference type="EMBL" id="VFJ57327.1"/>
    </source>
</evidence>
<dbReference type="Pfam" id="PF14261">
    <property type="entry name" value="DUF4351"/>
    <property type="match status" value="1"/>
</dbReference>
<dbReference type="GO" id="GO:1990238">
    <property type="term" value="F:double-stranded DNA endonuclease activity"/>
    <property type="evidence" value="ECO:0007669"/>
    <property type="project" value="TreeGrafter"/>
</dbReference>
<dbReference type="InterPro" id="IPR051699">
    <property type="entry name" value="Rpn/YhgA-like_nuclease"/>
</dbReference>
<sequence length="362" mass="42768">MTDIHQSHDRFSKEMLSHTEQAGVLLHERLPKEVVENFSDEPPEPMPDSFVEERLREHFSDRLFKVKTVNGKTAFIYVLMEHKSTPDHKVGWQLLKYLVEFLKQWEKQNPDWDYLPAVVPFVFYHGAREWKIPDEFLYLVDTEEAWRPYLLNFRIPFMDLGKIPDQHLSADRRLRVRLLAMKYATREKSQQVAIKELLIEALQDAPEELRPVLYYLIQSYTAYDEKAILEIIRKVQPEEIDTMMSQFAQDIRQKALREGVQQGMQRGMQQGIQQGMQRGMQQGMQQGIQQGMQRGMQQGMQQGMQRGRQEGEADLLLRQLSRRFHPLPDEITQRIHTADPNTIETWADRILDAKSLDEVFWE</sequence>
<feature type="domain" description="DUF4351" evidence="2">
    <location>
        <begin position="305"/>
        <end position="358"/>
    </location>
</feature>
<evidence type="ECO:0000259" key="1">
    <source>
        <dbReference type="Pfam" id="PF04754"/>
    </source>
</evidence>
<evidence type="ECO:0008006" key="4">
    <source>
        <dbReference type="Google" id="ProtNLM"/>
    </source>
</evidence>
<gene>
    <name evidence="3" type="ORF">BECKFW1821A_GA0114235_10702</name>
</gene>
<accession>A0A450STD0</accession>
<dbReference type="AlphaFoldDB" id="A0A450STD0"/>
<dbReference type="InterPro" id="IPR006842">
    <property type="entry name" value="Transposase_31"/>
</dbReference>
<dbReference type="Pfam" id="PF04754">
    <property type="entry name" value="Transposase_31"/>
    <property type="match status" value="1"/>
</dbReference>
<reference evidence="3" key="1">
    <citation type="submission" date="2019-02" db="EMBL/GenBank/DDBJ databases">
        <authorList>
            <person name="Gruber-Vodicka R. H."/>
            <person name="Seah K. B. B."/>
        </authorList>
    </citation>
    <scope>NUCLEOTIDE SEQUENCE</scope>
    <source>
        <strain evidence="3">BECK_BZ15</strain>
    </source>
</reference>
<proteinExistence type="predicted"/>